<keyword evidence="3" id="KW-0560">Oxidoreductase</keyword>
<keyword evidence="2" id="KW-0963">Cytoplasm</keyword>
<evidence type="ECO:0000259" key="4">
    <source>
        <dbReference type="Pfam" id="PF00881"/>
    </source>
</evidence>
<comment type="subcellular location">
    <subcellularLocation>
        <location evidence="1">Cytoplasm</location>
    </subcellularLocation>
</comment>
<gene>
    <name evidence="5" type="ORF">U729_1767</name>
</gene>
<evidence type="ECO:0000256" key="2">
    <source>
        <dbReference type="ARBA" id="ARBA00022490"/>
    </source>
</evidence>
<keyword evidence="6" id="KW-1185">Reference proteome</keyword>
<dbReference type="GO" id="GO:0016491">
    <property type="term" value="F:oxidoreductase activity"/>
    <property type="evidence" value="ECO:0007669"/>
    <property type="project" value="UniProtKB-KW"/>
</dbReference>
<dbReference type="InterPro" id="IPR033877">
    <property type="entry name" value="Frm2/Hbn1"/>
</dbReference>
<dbReference type="CDD" id="cd02140">
    <property type="entry name" value="Frm2-like"/>
    <property type="match status" value="1"/>
</dbReference>
<reference evidence="5 6" key="1">
    <citation type="journal article" date="2015" name="Infect. Genet. Evol.">
        <title>Genomic sequences of six botulinum neurotoxin-producing strains representing three clostridial species illustrate the mobility and diversity of botulinum neurotoxin genes.</title>
        <authorList>
            <person name="Smith T.J."/>
            <person name="Hill K.K."/>
            <person name="Xie G."/>
            <person name="Foley B.T."/>
            <person name="Williamson C.H."/>
            <person name="Foster J.T."/>
            <person name="Johnson S.L."/>
            <person name="Chertkov O."/>
            <person name="Teshima H."/>
            <person name="Gibbons H.S."/>
            <person name="Johnsky L.A."/>
            <person name="Karavis M.A."/>
            <person name="Smith L.A."/>
        </authorList>
    </citation>
    <scope>NUCLEOTIDE SEQUENCE [LARGE SCALE GENOMIC DNA]</scope>
    <source>
        <strain evidence="5">Sullivan</strain>
    </source>
</reference>
<dbReference type="Pfam" id="PF00881">
    <property type="entry name" value="Nitroreductase"/>
    <property type="match status" value="1"/>
</dbReference>
<dbReference type="PANTHER" id="PTHR43035">
    <property type="entry name" value="FATTY ACID REPRESSION MUTANT PROTEIN 2-RELATED"/>
    <property type="match status" value="1"/>
</dbReference>
<dbReference type="Proteomes" id="UP000030635">
    <property type="component" value="Chromosome"/>
</dbReference>
<dbReference type="FunFam" id="3.40.109.10:FF:000001">
    <property type="entry name" value="Nitroreductase family"/>
    <property type="match status" value="1"/>
</dbReference>
<protein>
    <submittedName>
        <fullName evidence="5">Nitroreductase family protein</fullName>
    </submittedName>
</protein>
<sequence>MEKDFYEILKNRRSYYGIGKDSKISDERIEEVINAAVKYTPSAFNSQSANVVILFGENHDKLWDITKETLRKIVPENSFSSTENKINSFKNGHGTILFFEDTNITKSLQSQFELYKDNFPVWAEQSNGMLQYVIWTSLEHEGLGVSLQHYNPLIDEEVKKTFNIPDEWKLIAEMPFGNPTAEPDEKSFRPLEERVKVFK</sequence>
<dbReference type="InterPro" id="IPR000415">
    <property type="entry name" value="Nitroreductase-like"/>
</dbReference>
<evidence type="ECO:0000256" key="1">
    <source>
        <dbReference type="ARBA" id="ARBA00004496"/>
    </source>
</evidence>
<evidence type="ECO:0000313" key="6">
    <source>
        <dbReference type="Proteomes" id="UP000030635"/>
    </source>
</evidence>
<dbReference type="KEGG" id="cbv:U729_1767"/>
<organism evidence="5 6">
    <name type="scientific">Clostridium baratii str. Sullivan</name>
    <dbReference type="NCBI Taxonomy" id="1415775"/>
    <lineage>
        <taxon>Bacteria</taxon>
        <taxon>Bacillati</taxon>
        <taxon>Bacillota</taxon>
        <taxon>Clostridia</taxon>
        <taxon>Eubacteriales</taxon>
        <taxon>Clostridiaceae</taxon>
        <taxon>Clostridium</taxon>
    </lineage>
</organism>
<dbReference type="eggNOG" id="COG3560">
    <property type="taxonomic scope" value="Bacteria"/>
</dbReference>
<dbReference type="PANTHER" id="PTHR43035:SF1">
    <property type="entry name" value="FATTY ACID REPRESSION MUTANT PROTEIN 2-RELATED"/>
    <property type="match status" value="1"/>
</dbReference>
<dbReference type="AlphaFoldDB" id="A0A0A7FU95"/>
<dbReference type="HOGENOM" id="CLU_073125_1_0_9"/>
<name>A0A0A7FU95_9CLOT</name>
<proteinExistence type="predicted"/>
<dbReference type="RefSeq" id="WP_039313798.1">
    <property type="nucleotide sequence ID" value="NZ_CP006905.1"/>
</dbReference>
<dbReference type="SUPFAM" id="SSF55469">
    <property type="entry name" value="FMN-dependent nitroreductase-like"/>
    <property type="match status" value="1"/>
</dbReference>
<dbReference type="EMBL" id="CP006905">
    <property type="protein sequence ID" value="AIY82396.1"/>
    <property type="molecule type" value="Genomic_DNA"/>
</dbReference>
<dbReference type="InterPro" id="IPR029479">
    <property type="entry name" value="Nitroreductase"/>
</dbReference>
<evidence type="ECO:0000256" key="3">
    <source>
        <dbReference type="ARBA" id="ARBA00023002"/>
    </source>
</evidence>
<evidence type="ECO:0000313" key="5">
    <source>
        <dbReference type="EMBL" id="AIY82396.1"/>
    </source>
</evidence>
<dbReference type="GO" id="GO:0005737">
    <property type="term" value="C:cytoplasm"/>
    <property type="evidence" value="ECO:0007669"/>
    <property type="project" value="UniProtKB-SubCell"/>
</dbReference>
<accession>A0A0A7FU95</accession>
<dbReference type="GO" id="GO:0034599">
    <property type="term" value="P:cellular response to oxidative stress"/>
    <property type="evidence" value="ECO:0007669"/>
    <property type="project" value="InterPro"/>
</dbReference>
<dbReference type="OrthoDB" id="9810617at2"/>
<feature type="domain" description="Nitroreductase" evidence="4">
    <location>
        <begin position="9"/>
        <end position="177"/>
    </location>
</feature>
<dbReference type="Gene3D" id="3.40.109.10">
    <property type="entry name" value="NADH Oxidase"/>
    <property type="match status" value="1"/>
</dbReference>